<dbReference type="Pfam" id="PF09412">
    <property type="entry name" value="XendoU"/>
    <property type="match status" value="1"/>
</dbReference>
<dbReference type="OMA" id="RRSHNTC"/>
<dbReference type="OrthoDB" id="430326at2759"/>
<keyword evidence="5 11" id="KW-0479">Metal-binding</keyword>
<evidence type="ECO:0000256" key="11">
    <source>
        <dbReference type="RuleBase" id="RU367085"/>
    </source>
</evidence>
<keyword evidence="8 11" id="KW-0694">RNA-binding</keyword>
<evidence type="ECO:0000313" key="15">
    <source>
        <dbReference type="WBParaSite" id="TCLT_0000350601-mRNA-1"/>
    </source>
</evidence>
<evidence type="ECO:0000256" key="6">
    <source>
        <dbReference type="ARBA" id="ARBA00022759"/>
    </source>
</evidence>
<evidence type="ECO:0000256" key="2">
    <source>
        <dbReference type="ARBA" id="ARBA00010168"/>
    </source>
</evidence>
<dbReference type="PANTHER" id="PTHR12439">
    <property type="entry name" value="PLACENTAL PROTEIN 11-RELATED"/>
    <property type="match status" value="1"/>
</dbReference>
<name>A0A0N5CTE6_THECL</name>
<keyword evidence="6 11" id="KW-0255">Endonuclease</keyword>
<comment type="subunit">
    <text evidence="3 11">Monomer.</text>
</comment>
<evidence type="ECO:0000259" key="12">
    <source>
        <dbReference type="PROSITE" id="PS51959"/>
    </source>
</evidence>
<keyword evidence="9 11" id="KW-0464">Manganese</keyword>
<gene>
    <name evidence="13" type="ORF">TCLT_LOCUS3496</name>
</gene>
<keyword evidence="4 11" id="KW-0540">Nuclease</keyword>
<evidence type="ECO:0000256" key="8">
    <source>
        <dbReference type="ARBA" id="ARBA00022884"/>
    </source>
</evidence>
<dbReference type="PROSITE" id="PS51959">
    <property type="entry name" value="ENDOU"/>
    <property type="match status" value="1"/>
</dbReference>
<dbReference type="PANTHER" id="PTHR12439:SF11">
    <property type="entry name" value="URIDYLATE-SPECIFIC ENDORIBONUCLEASE"/>
    <property type="match status" value="1"/>
</dbReference>
<feature type="domain" description="EndoU" evidence="12">
    <location>
        <begin position="1"/>
        <end position="77"/>
    </location>
</feature>
<dbReference type="EMBL" id="UYYF01001615">
    <property type="protein sequence ID" value="VDN00004.1"/>
    <property type="molecule type" value="Genomic_DNA"/>
</dbReference>
<evidence type="ECO:0000256" key="7">
    <source>
        <dbReference type="ARBA" id="ARBA00022801"/>
    </source>
</evidence>
<evidence type="ECO:0000256" key="5">
    <source>
        <dbReference type="ARBA" id="ARBA00022723"/>
    </source>
</evidence>
<dbReference type="GO" id="GO:0016829">
    <property type="term" value="F:lyase activity"/>
    <property type="evidence" value="ECO:0007669"/>
    <property type="project" value="UniProtKB-KW"/>
</dbReference>
<evidence type="ECO:0000313" key="14">
    <source>
        <dbReference type="Proteomes" id="UP000276776"/>
    </source>
</evidence>
<accession>A0A0N5CTE6</accession>
<dbReference type="InterPro" id="IPR037227">
    <property type="entry name" value="EndoU-like"/>
</dbReference>
<organism evidence="15">
    <name type="scientific">Thelazia callipaeda</name>
    <name type="common">Oriental eyeworm</name>
    <name type="synonym">Parasitic nematode</name>
    <dbReference type="NCBI Taxonomy" id="103827"/>
    <lineage>
        <taxon>Eukaryota</taxon>
        <taxon>Metazoa</taxon>
        <taxon>Ecdysozoa</taxon>
        <taxon>Nematoda</taxon>
        <taxon>Chromadorea</taxon>
        <taxon>Rhabditida</taxon>
        <taxon>Spirurina</taxon>
        <taxon>Spiruromorpha</taxon>
        <taxon>Thelazioidea</taxon>
        <taxon>Thelaziidae</taxon>
        <taxon>Thelazia</taxon>
    </lineage>
</organism>
<reference evidence="13 14" key="2">
    <citation type="submission" date="2018-11" db="EMBL/GenBank/DDBJ databases">
        <authorList>
            <consortium name="Pathogen Informatics"/>
        </authorList>
    </citation>
    <scope>NUCLEOTIDE SEQUENCE [LARGE SCALE GENOMIC DNA]</scope>
</reference>
<dbReference type="Proteomes" id="UP000276776">
    <property type="component" value="Unassembled WGS sequence"/>
</dbReference>
<dbReference type="GO" id="GO:0016787">
    <property type="term" value="F:hydrolase activity"/>
    <property type="evidence" value="ECO:0007669"/>
    <property type="project" value="UniProtKB-KW"/>
</dbReference>
<sequence length="87" mass="10131">MATVKFTWQDELKRSGSFFIGTSPEFDMALYTICFLTRRSRHTCKFFLDQCPFTIISYDLIQHGKIFIATIYPTAGPLTDKCRKYNS</sequence>
<comment type="cofactor">
    <cofactor evidence="1 11">
        <name>Mn(2+)</name>
        <dbReference type="ChEBI" id="CHEBI:29035"/>
    </cofactor>
</comment>
<dbReference type="SUPFAM" id="SSF142877">
    <property type="entry name" value="EndoU-like"/>
    <property type="match status" value="1"/>
</dbReference>
<keyword evidence="10" id="KW-0456">Lyase</keyword>
<dbReference type="WBParaSite" id="TCLT_0000350601-mRNA-1">
    <property type="protein sequence ID" value="TCLT_0000350601-mRNA-1"/>
    <property type="gene ID" value="TCLT_0000350601"/>
</dbReference>
<evidence type="ECO:0000256" key="4">
    <source>
        <dbReference type="ARBA" id="ARBA00022722"/>
    </source>
</evidence>
<keyword evidence="7 11" id="KW-0378">Hydrolase</keyword>
<comment type="similarity">
    <text evidence="2 11">Belongs to the ENDOU family.</text>
</comment>
<protein>
    <submittedName>
        <fullName evidence="15">Endoribonuclease</fullName>
    </submittedName>
</protein>
<dbReference type="GO" id="GO:0046872">
    <property type="term" value="F:metal ion binding"/>
    <property type="evidence" value="ECO:0007669"/>
    <property type="project" value="UniProtKB-UniRule"/>
</dbReference>
<dbReference type="GO" id="GO:0003723">
    <property type="term" value="F:RNA binding"/>
    <property type="evidence" value="ECO:0007669"/>
    <property type="project" value="UniProtKB-UniRule"/>
</dbReference>
<evidence type="ECO:0000256" key="9">
    <source>
        <dbReference type="ARBA" id="ARBA00023211"/>
    </source>
</evidence>
<evidence type="ECO:0000256" key="3">
    <source>
        <dbReference type="ARBA" id="ARBA00011245"/>
    </source>
</evidence>
<dbReference type="AlphaFoldDB" id="A0A0N5CTE6"/>
<evidence type="ECO:0000256" key="10">
    <source>
        <dbReference type="ARBA" id="ARBA00023239"/>
    </source>
</evidence>
<proteinExistence type="inferred from homology"/>
<keyword evidence="14" id="KW-1185">Reference proteome</keyword>
<dbReference type="InterPro" id="IPR039787">
    <property type="entry name" value="ENDOU"/>
</dbReference>
<evidence type="ECO:0000313" key="13">
    <source>
        <dbReference type="EMBL" id="VDN00004.1"/>
    </source>
</evidence>
<reference evidence="15" key="1">
    <citation type="submission" date="2017-02" db="UniProtKB">
        <authorList>
            <consortium name="WormBaseParasite"/>
        </authorList>
    </citation>
    <scope>IDENTIFICATION</scope>
</reference>
<dbReference type="InterPro" id="IPR018998">
    <property type="entry name" value="EndoU_C"/>
</dbReference>
<dbReference type="GO" id="GO:0004521">
    <property type="term" value="F:RNA endonuclease activity"/>
    <property type="evidence" value="ECO:0007669"/>
    <property type="project" value="UniProtKB-UniRule"/>
</dbReference>
<evidence type="ECO:0000256" key="1">
    <source>
        <dbReference type="ARBA" id="ARBA00001936"/>
    </source>
</evidence>